<sequence>MKTLVIYFSKTGTTKAVAEMIADRLGADTYQIEEAQPYTSADLDWNVPTSRANLEQGDDDSRPAYKGKLPDLSSYDQVIIGHPTWWGQPPRLIQTVIEHLDLSGKRLATFATSGGSTYVQAQTVMDRILDHPAPGCVLNNERDIVSWLTAIDF</sequence>
<dbReference type="Proteomes" id="UP000217758">
    <property type="component" value="Chromosome"/>
</dbReference>
<proteinExistence type="predicted"/>
<reference evidence="2 3" key="1">
    <citation type="journal article" date="2016" name="Microbiol. Immunol.">
        <title>Complete genome sequence of Streptococcus troglodytae TKU31 isolated from the oral cavity of a chimpanzee (Pan troglodytes).</title>
        <authorList>
            <person name="Okamoto M."/>
            <person name="Naito M."/>
            <person name="Miyanohara M."/>
            <person name="Imai S."/>
            <person name="Nomura Y."/>
            <person name="Saito W."/>
            <person name="Momoi Y."/>
            <person name="Takada K."/>
            <person name="Miyabe-Nishiwaki T."/>
            <person name="Tomonaga M."/>
            <person name="Hanada N."/>
        </authorList>
    </citation>
    <scope>NUCLEOTIDE SEQUENCE [LARGE SCALE GENOMIC DNA]</scope>
    <source>
        <strain evidence="3">TKU 31</strain>
    </source>
</reference>
<dbReference type="GO" id="GO:0016651">
    <property type="term" value="F:oxidoreductase activity, acting on NAD(P)H"/>
    <property type="evidence" value="ECO:0007669"/>
    <property type="project" value="UniProtKB-ARBA"/>
</dbReference>
<evidence type="ECO:0000313" key="3">
    <source>
        <dbReference type="Proteomes" id="UP000217758"/>
    </source>
</evidence>
<evidence type="ECO:0000259" key="1">
    <source>
        <dbReference type="PROSITE" id="PS50902"/>
    </source>
</evidence>
<dbReference type="GO" id="GO:0010181">
    <property type="term" value="F:FMN binding"/>
    <property type="evidence" value="ECO:0007669"/>
    <property type="project" value="InterPro"/>
</dbReference>
<organism evidence="2 3">
    <name type="scientific">Streptococcus troglodytae</name>
    <dbReference type="NCBI Taxonomy" id="1111760"/>
    <lineage>
        <taxon>Bacteria</taxon>
        <taxon>Bacillati</taxon>
        <taxon>Bacillota</taxon>
        <taxon>Bacilli</taxon>
        <taxon>Lactobacillales</taxon>
        <taxon>Streptococcaceae</taxon>
        <taxon>Streptococcus</taxon>
    </lineage>
</organism>
<dbReference type="InterPro" id="IPR029039">
    <property type="entry name" value="Flavoprotein-like_sf"/>
</dbReference>
<keyword evidence="3" id="KW-1185">Reference proteome</keyword>
<dbReference type="InterPro" id="IPR001226">
    <property type="entry name" value="Flavodoxin_CS"/>
</dbReference>
<dbReference type="AlphaFoldDB" id="A0A1L7LJW1"/>
<dbReference type="PANTHER" id="PTHR39201">
    <property type="entry name" value="EXPORTED PROTEIN-RELATED"/>
    <property type="match status" value="1"/>
</dbReference>
<accession>A0A1L7LJW1</accession>
<gene>
    <name evidence="2" type="primary">fldA</name>
    <name evidence="2" type="ORF">SRT_12220</name>
</gene>
<dbReference type="InterPro" id="IPR008254">
    <property type="entry name" value="Flavodoxin/NO_synth"/>
</dbReference>
<dbReference type="SUPFAM" id="SSF52218">
    <property type="entry name" value="Flavoproteins"/>
    <property type="match status" value="1"/>
</dbReference>
<dbReference type="RefSeq" id="WP_128833401.1">
    <property type="nucleotide sequence ID" value="NZ_AP014612.1"/>
</dbReference>
<dbReference type="PROSITE" id="PS50902">
    <property type="entry name" value="FLAVODOXIN_LIKE"/>
    <property type="match status" value="1"/>
</dbReference>
<name>A0A1L7LJW1_9STRE</name>
<dbReference type="Pfam" id="PF12682">
    <property type="entry name" value="Flavodoxin_4"/>
    <property type="match status" value="1"/>
</dbReference>
<dbReference type="EMBL" id="AP014612">
    <property type="protein sequence ID" value="BAQ24483.1"/>
    <property type="molecule type" value="Genomic_DNA"/>
</dbReference>
<protein>
    <submittedName>
        <fullName evidence="2">Flavodoxin</fullName>
    </submittedName>
</protein>
<dbReference type="PROSITE" id="PS00201">
    <property type="entry name" value="FLAVODOXIN"/>
    <property type="match status" value="1"/>
</dbReference>
<evidence type="ECO:0000313" key="2">
    <source>
        <dbReference type="EMBL" id="BAQ24483.1"/>
    </source>
</evidence>
<dbReference type="KEGG" id="strg:SRT_12220"/>
<feature type="domain" description="Flavodoxin-like" evidence="1">
    <location>
        <begin position="3"/>
        <end position="153"/>
    </location>
</feature>
<dbReference type="Gene3D" id="3.40.50.360">
    <property type="match status" value="1"/>
</dbReference>
<dbReference type="GO" id="GO:0009055">
    <property type="term" value="F:electron transfer activity"/>
    <property type="evidence" value="ECO:0007669"/>
    <property type="project" value="InterPro"/>
</dbReference>
<dbReference type="PANTHER" id="PTHR39201:SF1">
    <property type="entry name" value="FLAVODOXIN-LIKE DOMAIN-CONTAINING PROTEIN"/>
    <property type="match status" value="1"/>
</dbReference>